<keyword evidence="3" id="KW-0732">Signal</keyword>
<evidence type="ECO:0000313" key="4">
    <source>
        <dbReference type="EMBL" id="HDN84359.1"/>
    </source>
</evidence>
<reference evidence="4" key="1">
    <citation type="journal article" date="2020" name="mSystems">
        <title>Genome- and Community-Level Interaction Insights into Carbon Utilization and Element Cycling Functions of Hydrothermarchaeota in Hydrothermal Sediment.</title>
        <authorList>
            <person name="Zhou Z."/>
            <person name="Liu Y."/>
            <person name="Xu W."/>
            <person name="Pan J."/>
            <person name="Luo Z.H."/>
            <person name="Li M."/>
        </authorList>
    </citation>
    <scope>NUCLEOTIDE SEQUENCE [LARGE SCALE GENOMIC DNA]</scope>
    <source>
        <strain evidence="4">HyVt-219</strain>
    </source>
</reference>
<name>A0A7V0MYF7_UNCAE</name>
<dbReference type="SUPFAM" id="SSF53850">
    <property type="entry name" value="Periplasmic binding protein-like II"/>
    <property type="match status" value="1"/>
</dbReference>
<dbReference type="EMBL" id="DRBC01000072">
    <property type="protein sequence ID" value="HDN84359.1"/>
    <property type="molecule type" value="Genomic_DNA"/>
</dbReference>
<organism evidence="4">
    <name type="scientific">Aerophobetes bacterium</name>
    <dbReference type="NCBI Taxonomy" id="2030807"/>
    <lineage>
        <taxon>Bacteria</taxon>
        <taxon>Candidatus Aerophobota</taxon>
    </lineage>
</organism>
<dbReference type="GO" id="GO:0042956">
    <property type="term" value="P:maltodextrin transmembrane transport"/>
    <property type="evidence" value="ECO:0007669"/>
    <property type="project" value="TreeGrafter"/>
</dbReference>
<dbReference type="InterPro" id="IPR006059">
    <property type="entry name" value="SBP"/>
</dbReference>
<dbReference type="GO" id="GO:0055052">
    <property type="term" value="C:ATP-binding cassette (ABC) transporter complex, substrate-binding subunit-containing"/>
    <property type="evidence" value="ECO:0007669"/>
    <property type="project" value="TreeGrafter"/>
</dbReference>
<dbReference type="Proteomes" id="UP000885660">
    <property type="component" value="Unassembled WGS sequence"/>
</dbReference>
<dbReference type="Pfam" id="PF01547">
    <property type="entry name" value="SBP_bac_1"/>
    <property type="match status" value="1"/>
</dbReference>
<dbReference type="PANTHER" id="PTHR30061:SF50">
    <property type="entry name" value="MALTOSE_MALTODEXTRIN-BINDING PERIPLASMIC PROTEIN"/>
    <property type="match status" value="1"/>
</dbReference>
<protein>
    <submittedName>
        <fullName evidence="4">Extracellular solute-binding protein</fullName>
    </submittedName>
</protein>
<dbReference type="PANTHER" id="PTHR30061">
    <property type="entry name" value="MALTOSE-BINDING PERIPLASMIC PROTEIN"/>
    <property type="match status" value="1"/>
</dbReference>
<evidence type="ECO:0000256" key="3">
    <source>
        <dbReference type="ARBA" id="ARBA00022729"/>
    </source>
</evidence>
<dbReference type="GO" id="GO:0015768">
    <property type="term" value="P:maltose transport"/>
    <property type="evidence" value="ECO:0007669"/>
    <property type="project" value="TreeGrafter"/>
</dbReference>
<proteinExistence type="inferred from homology"/>
<sequence>MEFLKVGAVEPIEKYLSKKLLDNIEPGAMEARINNILYALPVAIGPRFLYYRTDVFQKYGIAGPPDTFEEMLADAQKINNPPNFYGVGMSGKKYTELTEFAYYLLGNDGYFFKINPDGSYGKCRINDEAGVGALTFMNDLVNKYKVTEPGVTAYTRDEVQDLFVSGKLGIMLSGAFTESILKQRGATFKWGYGLIPHFAGKHRHALVITDSIMMFKASKNKKAAAKFLEFFYQDKWRFEFDKLVGFPPVLKSVGKLPYFQAPIYKVMVESMPGAKGWPLIPEWAECNDIIWDAIGATFLGQKTPKQALDEAAAKIDRIREE</sequence>
<accession>A0A7V0MYF7</accession>
<dbReference type="AlphaFoldDB" id="A0A7V0MYF7"/>
<dbReference type="GO" id="GO:1901982">
    <property type="term" value="F:maltose binding"/>
    <property type="evidence" value="ECO:0007669"/>
    <property type="project" value="TreeGrafter"/>
</dbReference>
<evidence type="ECO:0000256" key="2">
    <source>
        <dbReference type="ARBA" id="ARBA00022448"/>
    </source>
</evidence>
<evidence type="ECO:0000256" key="1">
    <source>
        <dbReference type="ARBA" id="ARBA00008520"/>
    </source>
</evidence>
<gene>
    <name evidence="4" type="ORF">ENG47_01205</name>
</gene>
<comment type="caution">
    <text evidence="4">The sequence shown here is derived from an EMBL/GenBank/DDBJ whole genome shotgun (WGS) entry which is preliminary data.</text>
</comment>
<comment type="similarity">
    <text evidence="1">Belongs to the bacterial solute-binding protein 1 family.</text>
</comment>
<dbReference type="Gene3D" id="3.40.190.10">
    <property type="entry name" value="Periplasmic binding protein-like II"/>
    <property type="match status" value="2"/>
</dbReference>
<keyword evidence="2" id="KW-0813">Transport</keyword>